<evidence type="ECO:0000256" key="1">
    <source>
        <dbReference type="SAM" id="MobiDB-lite"/>
    </source>
</evidence>
<feature type="compositionally biased region" description="Acidic residues" evidence="1">
    <location>
        <begin position="66"/>
        <end position="82"/>
    </location>
</feature>
<organism evidence="2 3">
    <name type="scientific">Datura stramonium</name>
    <name type="common">Jimsonweed</name>
    <name type="synonym">Common thornapple</name>
    <dbReference type="NCBI Taxonomy" id="4076"/>
    <lineage>
        <taxon>Eukaryota</taxon>
        <taxon>Viridiplantae</taxon>
        <taxon>Streptophyta</taxon>
        <taxon>Embryophyta</taxon>
        <taxon>Tracheophyta</taxon>
        <taxon>Spermatophyta</taxon>
        <taxon>Magnoliopsida</taxon>
        <taxon>eudicotyledons</taxon>
        <taxon>Gunneridae</taxon>
        <taxon>Pentapetalae</taxon>
        <taxon>asterids</taxon>
        <taxon>lamiids</taxon>
        <taxon>Solanales</taxon>
        <taxon>Solanaceae</taxon>
        <taxon>Solanoideae</taxon>
        <taxon>Datureae</taxon>
        <taxon>Datura</taxon>
    </lineage>
</organism>
<feature type="compositionally biased region" description="Basic and acidic residues" evidence="1">
    <location>
        <begin position="83"/>
        <end position="94"/>
    </location>
</feature>
<protein>
    <submittedName>
        <fullName evidence="2">Uncharacterized protein</fullName>
    </submittedName>
</protein>
<proteinExistence type="predicted"/>
<evidence type="ECO:0000313" key="3">
    <source>
        <dbReference type="Proteomes" id="UP000823775"/>
    </source>
</evidence>
<comment type="caution">
    <text evidence="2">The sequence shown here is derived from an EMBL/GenBank/DDBJ whole genome shotgun (WGS) entry which is preliminary data.</text>
</comment>
<feature type="region of interest" description="Disordered" evidence="1">
    <location>
        <begin position="59"/>
        <end position="100"/>
    </location>
</feature>
<name>A0ABS8Y3E2_DATST</name>
<evidence type="ECO:0000313" key="2">
    <source>
        <dbReference type="EMBL" id="MCE5165657.1"/>
    </source>
</evidence>
<sequence>MTAQNNTRLTSLIEHMFDMIKRAIDKTLAPVHIKIQDLEHRVSELDGIGAREALAAFKEDMRKDEDLEDEREETDGEVLEEDPMTKELDKERQVEVATQRSMDDITTQMVGAGQVLMLQQETMLTP</sequence>
<dbReference type="Proteomes" id="UP000823775">
    <property type="component" value="Unassembled WGS sequence"/>
</dbReference>
<keyword evidence="3" id="KW-1185">Reference proteome</keyword>
<accession>A0ABS8Y3E2</accession>
<dbReference type="EMBL" id="JACEIK010016444">
    <property type="protein sequence ID" value="MCE5165657.1"/>
    <property type="molecule type" value="Genomic_DNA"/>
</dbReference>
<reference evidence="2 3" key="1">
    <citation type="journal article" date="2021" name="BMC Genomics">
        <title>Datura genome reveals duplications of psychoactive alkaloid biosynthetic genes and high mutation rate following tissue culture.</title>
        <authorList>
            <person name="Rajewski A."/>
            <person name="Carter-House D."/>
            <person name="Stajich J."/>
            <person name="Litt A."/>
        </authorList>
    </citation>
    <scope>NUCLEOTIDE SEQUENCE [LARGE SCALE GENOMIC DNA]</scope>
    <source>
        <strain evidence="2">AR-01</strain>
    </source>
</reference>
<gene>
    <name evidence="2" type="ORF">HAX54_011386</name>
</gene>